<dbReference type="PANTHER" id="PTHR24559:SF457">
    <property type="entry name" value="RNA-DIRECTED DNA POLYMERASE HOMOLOG"/>
    <property type="match status" value="1"/>
</dbReference>
<dbReference type="InterPro" id="IPR000477">
    <property type="entry name" value="RT_dom"/>
</dbReference>
<feature type="region of interest" description="Disordered" evidence="1">
    <location>
        <begin position="102"/>
        <end position="137"/>
    </location>
</feature>
<dbReference type="InterPro" id="IPR053134">
    <property type="entry name" value="RNA-dir_DNA_polymerase"/>
</dbReference>
<dbReference type="AlphaFoldDB" id="A0A438DHS1"/>
<evidence type="ECO:0000313" key="3">
    <source>
        <dbReference type="EMBL" id="RVW35022.1"/>
    </source>
</evidence>
<protein>
    <submittedName>
        <fullName evidence="3">Retrovirus-related Pol polyprotein from transposon 297</fullName>
    </submittedName>
</protein>
<evidence type="ECO:0000259" key="2">
    <source>
        <dbReference type="Pfam" id="PF00078"/>
    </source>
</evidence>
<dbReference type="SUPFAM" id="SSF56672">
    <property type="entry name" value="DNA/RNA polymerases"/>
    <property type="match status" value="1"/>
</dbReference>
<dbReference type="CDD" id="cd01647">
    <property type="entry name" value="RT_LTR"/>
    <property type="match status" value="1"/>
</dbReference>
<feature type="domain" description="Reverse transcriptase" evidence="2">
    <location>
        <begin position="258"/>
        <end position="341"/>
    </location>
</feature>
<comment type="caution">
    <text evidence="3">The sequence shown here is derived from an EMBL/GenBank/DDBJ whole genome shotgun (WGS) entry which is preliminary data.</text>
</comment>
<evidence type="ECO:0000313" key="4">
    <source>
        <dbReference type="Proteomes" id="UP000288805"/>
    </source>
</evidence>
<proteinExistence type="predicted"/>
<feature type="compositionally biased region" description="Polar residues" evidence="1">
    <location>
        <begin position="122"/>
        <end position="135"/>
    </location>
</feature>
<dbReference type="Gene3D" id="3.30.70.270">
    <property type="match status" value="1"/>
</dbReference>
<sequence>MPYSTFDLFSVSMLEMDGDDSITNVATLSFIFVEGASDPVDPSLSFDFISEFVTYYDVMFDENNNDMSLFEYLRMSQHFPLIAPQAPTTPIHDIDDVRYPDDPLSGQLDCDSNSEERKVTPVSDSAESMDFGTSDQPKELKIGSSLSLDKRSRLIELLRSYMDVFAWSNEDMPSLDPSIAKEEIMKQLNVGFLSVVKYPEWLANVIPVPKKDNKVRVCVDYMHLNKASPKDDFPLPHIDMLVDSTAGHSMLSFMDGFCRVMPFGLKNTGATYQRAATTLFHDMMHKDVEVYIDDTIVKSQDRADHLATLQRFFEKIRQFRLRLNPKKCTFGVISGKLLGHIVNECGVEVDPEKIRPILDMLALRTERERDKRISRQVTVHQSFHC</sequence>
<dbReference type="Pfam" id="PF00078">
    <property type="entry name" value="RVT_1"/>
    <property type="match status" value="1"/>
</dbReference>
<dbReference type="InterPro" id="IPR043128">
    <property type="entry name" value="Rev_trsase/Diguanyl_cyclase"/>
</dbReference>
<dbReference type="Proteomes" id="UP000288805">
    <property type="component" value="Unassembled WGS sequence"/>
</dbReference>
<reference evidence="3 4" key="1">
    <citation type="journal article" date="2018" name="PLoS Genet.">
        <title>Population sequencing reveals clonal diversity and ancestral inbreeding in the grapevine cultivar Chardonnay.</title>
        <authorList>
            <person name="Roach M.J."/>
            <person name="Johnson D.L."/>
            <person name="Bohlmann J."/>
            <person name="van Vuuren H.J."/>
            <person name="Jones S.J."/>
            <person name="Pretorius I.S."/>
            <person name="Schmidt S.A."/>
            <person name="Borneman A.R."/>
        </authorList>
    </citation>
    <scope>NUCLEOTIDE SEQUENCE [LARGE SCALE GENOMIC DNA]</scope>
    <source>
        <strain evidence="4">cv. Chardonnay</strain>
        <tissue evidence="3">Leaf</tissue>
    </source>
</reference>
<evidence type="ECO:0000256" key="1">
    <source>
        <dbReference type="SAM" id="MobiDB-lite"/>
    </source>
</evidence>
<dbReference type="EMBL" id="QGNW01001615">
    <property type="protein sequence ID" value="RVW35022.1"/>
    <property type="molecule type" value="Genomic_DNA"/>
</dbReference>
<dbReference type="PANTHER" id="PTHR24559">
    <property type="entry name" value="TRANSPOSON TY3-I GAG-POL POLYPROTEIN"/>
    <property type="match status" value="1"/>
</dbReference>
<gene>
    <name evidence="3" type="primary">pol_1802</name>
    <name evidence="3" type="ORF">CK203_079845</name>
</gene>
<name>A0A438DHS1_VITVI</name>
<organism evidence="3 4">
    <name type="scientific">Vitis vinifera</name>
    <name type="common">Grape</name>
    <dbReference type="NCBI Taxonomy" id="29760"/>
    <lineage>
        <taxon>Eukaryota</taxon>
        <taxon>Viridiplantae</taxon>
        <taxon>Streptophyta</taxon>
        <taxon>Embryophyta</taxon>
        <taxon>Tracheophyta</taxon>
        <taxon>Spermatophyta</taxon>
        <taxon>Magnoliopsida</taxon>
        <taxon>eudicotyledons</taxon>
        <taxon>Gunneridae</taxon>
        <taxon>Pentapetalae</taxon>
        <taxon>rosids</taxon>
        <taxon>Vitales</taxon>
        <taxon>Vitaceae</taxon>
        <taxon>Viteae</taxon>
        <taxon>Vitis</taxon>
    </lineage>
</organism>
<accession>A0A438DHS1</accession>
<dbReference type="InterPro" id="IPR043502">
    <property type="entry name" value="DNA/RNA_pol_sf"/>
</dbReference>